<protein>
    <submittedName>
        <fullName evidence="2">Uncharacterized protein</fullName>
    </submittedName>
</protein>
<evidence type="ECO:0000313" key="3">
    <source>
        <dbReference type="Proteomes" id="UP000631114"/>
    </source>
</evidence>
<dbReference type="AlphaFoldDB" id="A0A835HUK3"/>
<proteinExistence type="inferred from homology"/>
<dbReference type="EMBL" id="JADFTS010000005">
    <property type="protein sequence ID" value="KAF9604969.1"/>
    <property type="molecule type" value="Genomic_DNA"/>
</dbReference>
<comment type="caution">
    <text evidence="2">The sequence shown here is derived from an EMBL/GenBank/DDBJ whole genome shotgun (WGS) entry which is preliminary data.</text>
</comment>
<name>A0A835HUK3_9MAGN</name>
<accession>A0A835HUK3</accession>
<evidence type="ECO:0000313" key="2">
    <source>
        <dbReference type="EMBL" id="KAF9604969.1"/>
    </source>
</evidence>
<reference evidence="2 3" key="1">
    <citation type="submission" date="2020-10" db="EMBL/GenBank/DDBJ databases">
        <title>The Coptis chinensis genome and diversification of protoberbering-type alkaloids.</title>
        <authorList>
            <person name="Wang B."/>
            <person name="Shu S."/>
            <person name="Song C."/>
            <person name="Liu Y."/>
        </authorList>
    </citation>
    <scope>NUCLEOTIDE SEQUENCE [LARGE SCALE GENOMIC DNA]</scope>
    <source>
        <strain evidence="2">HL-2020</strain>
        <tissue evidence="2">Leaf</tissue>
    </source>
</reference>
<dbReference type="PANTHER" id="PTHR47950">
    <property type="entry name" value="CYTOCHROME P450, FAMILY 76, SUBFAMILY C, POLYPEPTIDE 5-RELATED"/>
    <property type="match status" value="1"/>
</dbReference>
<dbReference type="Proteomes" id="UP000631114">
    <property type="component" value="Unassembled WGS sequence"/>
</dbReference>
<sequence length="94" mass="10982">MAVGQYGPYWCTVQRILTTEIFTISRLNGTESLRERCVDNMTRWIWEEAEEKVDKMDMREKFGITLRKEDPLKVMAYRRSCTCIPTHGTETGTA</sequence>
<organism evidence="2 3">
    <name type="scientific">Coptis chinensis</name>
    <dbReference type="NCBI Taxonomy" id="261450"/>
    <lineage>
        <taxon>Eukaryota</taxon>
        <taxon>Viridiplantae</taxon>
        <taxon>Streptophyta</taxon>
        <taxon>Embryophyta</taxon>
        <taxon>Tracheophyta</taxon>
        <taxon>Spermatophyta</taxon>
        <taxon>Magnoliopsida</taxon>
        <taxon>Ranunculales</taxon>
        <taxon>Ranunculaceae</taxon>
        <taxon>Coptidoideae</taxon>
        <taxon>Coptis</taxon>
    </lineage>
</organism>
<comment type="similarity">
    <text evidence="1">Belongs to the cytochrome P450 family.</text>
</comment>
<gene>
    <name evidence="2" type="ORF">IFM89_011662</name>
</gene>
<dbReference type="PANTHER" id="PTHR47950:SF44">
    <property type="entry name" value="CYTOCHROME P450, FAMILY 76, SUBFAMILY C, POLYPEPTIDE 5-RELATED"/>
    <property type="match status" value="1"/>
</dbReference>
<keyword evidence="3" id="KW-1185">Reference proteome</keyword>
<evidence type="ECO:0000256" key="1">
    <source>
        <dbReference type="ARBA" id="ARBA00010617"/>
    </source>
</evidence>
<dbReference type="OrthoDB" id="1055148at2759"/>